<evidence type="ECO:0000313" key="1">
    <source>
        <dbReference type="EMBL" id="CAO82015.1"/>
    </source>
</evidence>
<dbReference type="FunCoup" id="A7LPI7">
    <property type="interactions" value="384"/>
</dbReference>
<dbReference type="EMBL" id="BX284603">
    <property type="protein sequence ID" value="CAO82015.1"/>
    <property type="molecule type" value="Genomic_DNA"/>
</dbReference>
<dbReference type="GO" id="GO:0034719">
    <property type="term" value="C:SMN-Sm protein complex"/>
    <property type="evidence" value="ECO:0007669"/>
    <property type="project" value="InterPro"/>
</dbReference>
<evidence type="ECO:0000313" key="3">
    <source>
        <dbReference type="WormBase" id="C24H11.5b"/>
    </source>
</evidence>
<dbReference type="eggNOG" id="ENOG502TCWY">
    <property type="taxonomic scope" value="Eukaryota"/>
</dbReference>
<dbReference type="RefSeq" id="NP_001122676.1">
    <property type="nucleotide sequence ID" value="NM_001129204.6"/>
</dbReference>
<keyword evidence="2" id="KW-1185">Reference proteome</keyword>
<dbReference type="PhylomeDB" id="A7LPI7"/>
<dbReference type="HOGENOM" id="CLU_187086_0_0_1"/>
<dbReference type="SMR" id="A7LPI7"/>
<protein>
    <submittedName>
        <fullName evidence="1">Gem-associated protein 7</fullName>
    </submittedName>
</protein>
<dbReference type="GeneID" id="176610"/>
<gene>
    <name evidence="1 3" type="ORF">C24H11.5</name>
    <name evidence="1" type="ORF">CELE_C24H11.5</name>
</gene>
<dbReference type="AlphaFoldDB" id="A7LPI7"/>
<dbReference type="ExpressionAtlas" id="A7LPI7">
    <property type="expression patterns" value="baseline"/>
</dbReference>
<dbReference type="CTD" id="176610"/>
<dbReference type="STRING" id="6239.C24H11.5b.1"/>
<dbReference type="InterPro" id="IPR020338">
    <property type="entry name" value="SMN_gemin7"/>
</dbReference>
<dbReference type="AGR" id="WB:WBGene00007702"/>
<dbReference type="UCSC" id="C24H11.5b">
    <property type="organism name" value="c. elegans"/>
</dbReference>
<dbReference type="PeptideAtlas" id="A7LPI7"/>
<dbReference type="PaxDb" id="6239-C24H11.5b"/>
<dbReference type="WormBase" id="C24H11.5b">
    <property type="protein sequence ID" value="CE41360"/>
    <property type="gene ID" value="WBGene00007702"/>
</dbReference>
<dbReference type="Gene3D" id="2.30.30.100">
    <property type="match status" value="1"/>
</dbReference>
<dbReference type="GO" id="GO:0000387">
    <property type="term" value="P:spliceosomal snRNP assembly"/>
    <property type="evidence" value="ECO:0000318"/>
    <property type="project" value="GO_Central"/>
</dbReference>
<evidence type="ECO:0007829" key="4">
    <source>
        <dbReference type="PeptideAtlas" id="A7LPI7"/>
    </source>
</evidence>
<accession>A7LPI7</accession>
<dbReference type="OrthoDB" id="70763at2759"/>
<name>A7LPI7_CAEEL</name>
<dbReference type="Proteomes" id="UP000001940">
    <property type="component" value="Chromosome III"/>
</dbReference>
<sequence length="92" mass="10238">MAQSTQEAEGEQQRRQAVLRERYLSFLQKSADKPATIEMCERTTVTATIKAFQPSSEHVIVEKLATPIGILDKAALRSTDIVKITFDGNSKN</sequence>
<dbReference type="Bgee" id="WBGene00007702">
    <property type="expression patterns" value="Expressed in larva and 4 other cell types or tissues"/>
</dbReference>
<dbReference type="InParanoid" id="A7LPI7"/>
<keyword evidence="4" id="KW-1267">Proteomics identification</keyword>
<dbReference type="GO" id="GO:0120114">
    <property type="term" value="C:Sm-like protein family complex"/>
    <property type="evidence" value="ECO:0000318"/>
    <property type="project" value="GO_Central"/>
</dbReference>
<dbReference type="Reactome" id="R-CEL-191859">
    <property type="pathway name" value="snRNP Assembly"/>
</dbReference>
<dbReference type="CDD" id="cd11677">
    <property type="entry name" value="Gemin7"/>
    <property type="match status" value="1"/>
</dbReference>
<dbReference type="KEGG" id="cel:CELE_C24H11.5"/>
<reference evidence="1 2" key="1">
    <citation type="journal article" date="1998" name="Science">
        <title>Genome sequence of the nematode C. elegans: a platform for investigating biology.</title>
        <authorList>
            <consortium name="The C. elegans sequencing consortium"/>
            <person name="Sulson J.E."/>
            <person name="Waterston R."/>
        </authorList>
    </citation>
    <scope>NUCLEOTIDE SEQUENCE [LARGE SCALE GENOMIC DNA]</scope>
    <source>
        <strain evidence="1 2">Bristol N2</strain>
    </source>
</reference>
<dbReference type="Pfam" id="PF11095">
    <property type="entry name" value="Gemin7"/>
    <property type="match status" value="1"/>
</dbReference>
<organism evidence="1 2">
    <name type="scientific">Caenorhabditis elegans</name>
    <dbReference type="NCBI Taxonomy" id="6239"/>
    <lineage>
        <taxon>Eukaryota</taxon>
        <taxon>Metazoa</taxon>
        <taxon>Ecdysozoa</taxon>
        <taxon>Nematoda</taxon>
        <taxon>Chromadorea</taxon>
        <taxon>Rhabditida</taxon>
        <taxon>Rhabditina</taxon>
        <taxon>Rhabditomorpha</taxon>
        <taxon>Rhabditoidea</taxon>
        <taxon>Rhabditidae</taxon>
        <taxon>Peloderinae</taxon>
        <taxon>Caenorhabditis</taxon>
    </lineage>
</organism>
<evidence type="ECO:0000313" key="2">
    <source>
        <dbReference type="Proteomes" id="UP000001940"/>
    </source>
</evidence>
<proteinExistence type="evidence at protein level"/>
<dbReference type="PANTHER" id="PTHR14679">
    <property type="entry name" value="GEM-ASSOCIATED PROTEIN 7"/>
    <property type="match status" value="1"/>
</dbReference>
<dbReference type="OMA" id="EMCERTT"/>
<dbReference type="PANTHER" id="PTHR14679:SF1">
    <property type="entry name" value="GEM-ASSOCIATED PROTEIN 7"/>
    <property type="match status" value="1"/>
</dbReference>